<dbReference type="RefSeq" id="WP_091968378.1">
    <property type="nucleotide sequence ID" value="NZ_FOGZ01000006.1"/>
</dbReference>
<dbReference type="Proteomes" id="UP000198815">
    <property type="component" value="Unassembled WGS sequence"/>
</dbReference>
<dbReference type="GO" id="GO:0006633">
    <property type="term" value="P:fatty acid biosynthetic process"/>
    <property type="evidence" value="ECO:0007669"/>
    <property type="project" value="UniProtKB-UniRule"/>
</dbReference>
<evidence type="ECO:0000256" key="15">
    <source>
        <dbReference type="PIRSR" id="PIRSR000447-1"/>
    </source>
</evidence>
<dbReference type="Gene3D" id="3.40.47.10">
    <property type="match status" value="1"/>
</dbReference>
<dbReference type="InterPro" id="IPR016039">
    <property type="entry name" value="Thiolase-like"/>
</dbReference>
<dbReference type="STRING" id="64702.SAMN05443377_10615"/>
<sequence>MTTVVVTGLGAITPLGADVTQTWDGLRNGRSGVSTIDEEWATQLSVRFAGQVDADLSDAVPRVEARRMDRCSVLAVASAQQAWEDAGFTFAPDNETDPERLGVALGTGIGGLQTTISQWELLRTKGLRRVSPFTVPMLMSNAPAAHVELKIGARAGAHTTVSACASSNEAIALGVDTIQLGRADIMLVGGTEALIHPLPIVAFAQMQALSKRNDEPAGASRPWDKGRDGFVLGEGAVTLVLESLESAKARGAKIYGTIAGAGISADAFDMVKPSPHGQMAAMRKALESAQISASDLNHINAHATSTPAGDLAEAHGIRELLGDEADHVVVTSTKSMTGHLLGAAGALESVATLLALRERLVPPTINLDDPEDDLRIDIAAKQARPLPAEGPLAAINNSFGFGGHNVAVAITNENATD</sequence>
<keyword evidence="6 14" id="KW-0808">Transferase</keyword>
<dbReference type="EC" id="2.3.1.179" evidence="3 14"/>
<dbReference type="OrthoDB" id="9808669at2"/>
<keyword evidence="9 14" id="KW-0275">Fatty acid biosynthesis</keyword>
<dbReference type="NCBIfam" id="NF005589">
    <property type="entry name" value="PRK07314.1"/>
    <property type="match status" value="1"/>
</dbReference>
<feature type="domain" description="Ketosynthase family 3 (KS3)" evidence="17">
    <location>
        <begin position="1"/>
        <end position="412"/>
    </location>
</feature>
<dbReference type="InterPro" id="IPR000794">
    <property type="entry name" value="Beta-ketoacyl_synthase"/>
</dbReference>
<evidence type="ECO:0000256" key="14">
    <source>
        <dbReference type="PIRNR" id="PIRNR000447"/>
    </source>
</evidence>
<dbReference type="SMART" id="SM00825">
    <property type="entry name" value="PKS_KS"/>
    <property type="match status" value="1"/>
</dbReference>
<dbReference type="PROSITE" id="PS52004">
    <property type="entry name" value="KS3_2"/>
    <property type="match status" value="1"/>
</dbReference>
<accession>A0A1H9R6S8</accession>
<evidence type="ECO:0000256" key="16">
    <source>
        <dbReference type="RuleBase" id="RU003694"/>
    </source>
</evidence>
<dbReference type="InterPro" id="IPR020841">
    <property type="entry name" value="PKS_Beta-ketoAc_synthase_dom"/>
</dbReference>
<keyword evidence="10 14" id="KW-0012">Acyltransferase</keyword>
<dbReference type="PANTHER" id="PTHR11712:SF336">
    <property type="entry name" value="3-OXOACYL-[ACYL-CARRIER-PROTEIN] SYNTHASE, MITOCHONDRIAL"/>
    <property type="match status" value="1"/>
</dbReference>
<evidence type="ECO:0000256" key="10">
    <source>
        <dbReference type="ARBA" id="ARBA00023315"/>
    </source>
</evidence>
<keyword evidence="8" id="KW-0443">Lipid metabolism</keyword>
<organism evidence="18 19">
    <name type="scientific">Propionibacterium cyclohexanicum</name>
    <dbReference type="NCBI Taxonomy" id="64702"/>
    <lineage>
        <taxon>Bacteria</taxon>
        <taxon>Bacillati</taxon>
        <taxon>Actinomycetota</taxon>
        <taxon>Actinomycetes</taxon>
        <taxon>Propionibacteriales</taxon>
        <taxon>Propionibacteriaceae</taxon>
        <taxon>Propionibacterium</taxon>
    </lineage>
</organism>
<dbReference type="Pfam" id="PF02801">
    <property type="entry name" value="Ketoacyl-synt_C"/>
    <property type="match status" value="1"/>
</dbReference>
<evidence type="ECO:0000256" key="8">
    <source>
        <dbReference type="ARBA" id="ARBA00023098"/>
    </source>
</evidence>
<evidence type="ECO:0000256" key="7">
    <source>
        <dbReference type="ARBA" id="ARBA00022832"/>
    </source>
</evidence>
<evidence type="ECO:0000256" key="9">
    <source>
        <dbReference type="ARBA" id="ARBA00023160"/>
    </source>
</evidence>
<evidence type="ECO:0000256" key="13">
    <source>
        <dbReference type="ARBA" id="ARBA00047659"/>
    </source>
</evidence>
<evidence type="ECO:0000256" key="6">
    <source>
        <dbReference type="ARBA" id="ARBA00022679"/>
    </source>
</evidence>
<dbReference type="GO" id="GO:0005829">
    <property type="term" value="C:cytosol"/>
    <property type="evidence" value="ECO:0007669"/>
    <property type="project" value="TreeGrafter"/>
</dbReference>
<comment type="catalytic activity">
    <reaction evidence="12 14">
        <text>(9Z)-hexadecenoyl-[ACP] + malonyl-[ACP] + H(+) = 3-oxo-(11Z)-octadecenoyl-[ACP] + holo-[ACP] + CO2</text>
        <dbReference type="Rhea" id="RHEA:55040"/>
        <dbReference type="Rhea" id="RHEA-COMP:9623"/>
        <dbReference type="Rhea" id="RHEA-COMP:9685"/>
        <dbReference type="Rhea" id="RHEA-COMP:10800"/>
        <dbReference type="Rhea" id="RHEA-COMP:14074"/>
        <dbReference type="ChEBI" id="CHEBI:15378"/>
        <dbReference type="ChEBI" id="CHEBI:16526"/>
        <dbReference type="ChEBI" id="CHEBI:64479"/>
        <dbReference type="ChEBI" id="CHEBI:78449"/>
        <dbReference type="ChEBI" id="CHEBI:83989"/>
        <dbReference type="ChEBI" id="CHEBI:138538"/>
        <dbReference type="EC" id="2.3.1.179"/>
    </reaction>
</comment>
<evidence type="ECO:0000259" key="17">
    <source>
        <dbReference type="PROSITE" id="PS52004"/>
    </source>
</evidence>
<dbReference type="GO" id="GO:0004315">
    <property type="term" value="F:3-oxoacyl-[acyl-carrier-protein] synthase activity"/>
    <property type="evidence" value="ECO:0007669"/>
    <property type="project" value="UniProtKB-UniRule"/>
</dbReference>
<name>A0A1H9R6S8_9ACTN</name>
<evidence type="ECO:0000256" key="3">
    <source>
        <dbReference type="ARBA" id="ARBA00012356"/>
    </source>
</evidence>
<comment type="function">
    <text evidence="11 14">Involved in the type II fatty acid elongation cycle. Catalyzes the elongation of a wide range of acyl-ACP by the addition of two carbons from malonyl-ACP to an acyl acceptor. Can efficiently catalyze the conversion of palmitoleoyl-ACP (cis-hexadec-9-enoyl-ACP) to cis-vaccenoyl-ACP (cis-octadec-11-enoyl-ACP), an essential step in the thermal regulation of fatty acid composition.</text>
</comment>
<evidence type="ECO:0000256" key="5">
    <source>
        <dbReference type="ARBA" id="ARBA00022516"/>
    </source>
</evidence>
<feature type="active site" description="For beta-ketoacyl synthase activity" evidence="15">
    <location>
        <position position="164"/>
    </location>
</feature>
<evidence type="ECO:0000313" key="19">
    <source>
        <dbReference type="Proteomes" id="UP000198815"/>
    </source>
</evidence>
<evidence type="ECO:0000256" key="11">
    <source>
        <dbReference type="ARBA" id="ARBA00024006"/>
    </source>
</evidence>
<dbReference type="PIRSF" id="PIRSF000447">
    <property type="entry name" value="KAS_II"/>
    <property type="match status" value="1"/>
</dbReference>
<reference evidence="18 19" key="1">
    <citation type="submission" date="2016-10" db="EMBL/GenBank/DDBJ databases">
        <authorList>
            <person name="de Groot N.N."/>
        </authorList>
    </citation>
    <scope>NUCLEOTIDE SEQUENCE [LARGE SCALE GENOMIC DNA]</scope>
    <source>
        <strain evidence="18 19">DSM 16859</strain>
    </source>
</reference>
<protein>
    <recommendedName>
        <fullName evidence="4 14">3-oxoacyl-[acyl-carrier-protein] synthase 2</fullName>
        <ecNumber evidence="3 14">2.3.1.179</ecNumber>
    </recommendedName>
</protein>
<dbReference type="EMBL" id="FOGZ01000006">
    <property type="protein sequence ID" value="SER68317.1"/>
    <property type="molecule type" value="Genomic_DNA"/>
</dbReference>
<evidence type="ECO:0000256" key="12">
    <source>
        <dbReference type="ARBA" id="ARBA00047318"/>
    </source>
</evidence>
<dbReference type="SUPFAM" id="SSF53901">
    <property type="entry name" value="Thiolase-like"/>
    <property type="match status" value="2"/>
</dbReference>
<dbReference type="CDD" id="cd00834">
    <property type="entry name" value="KAS_I_II"/>
    <property type="match status" value="1"/>
</dbReference>
<comment type="pathway">
    <text evidence="1 14">Lipid metabolism; fatty acid biosynthesis.</text>
</comment>
<dbReference type="InterPro" id="IPR017568">
    <property type="entry name" value="3-oxoacyl-ACP_synth-2"/>
</dbReference>
<evidence type="ECO:0000256" key="1">
    <source>
        <dbReference type="ARBA" id="ARBA00005194"/>
    </source>
</evidence>
<dbReference type="FunFam" id="3.40.47.10:FF:000018">
    <property type="entry name" value="3-oxoacyl-[acyl-carrier-protein] synthase 2"/>
    <property type="match status" value="1"/>
</dbReference>
<dbReference type="InterPro" id="IPR014030">
    <property type="entry name" value="Ketoacyl_synth_N"/>
</dbReference>
<gene>
    <name evidence="18" type="ORF">SAMN05443377_10615</name>
</gene>
<dbReference type="InterPro" id="IPR014031">
    <property type="entry name" value="Ketoacyl_synth_C"/>
</dbReference>
<evidence type="ECO:0000256" key="4">
    <source>
        <dbReference type="ARBA" id="ARBA00014657"/>
    </source>
</evidence>
<dbReference type="AlphaFoldDB" id="A0A1H9R6S8"/>
<dbReference type="UniPathway" id="UPA00094"/>
<evidence type="ECO:0000313" key="18">
    <source>
        <dbReference type="EMBL" id="SER68317.1"/>
    </source>
</evidence>
<dbReference type="NCBIfam" id="TIGR03150">
    <property type="entry name" value="fabF"/>
    <property type="match status" value="1"/>
</dbReference>
<comment type="similarity">
    <text evidence="2 14 16">Belongs to the thiolase-like superfamily. Beta-ketoacyl-ACP synthases family.</text>
</comment>
<dbReference type="Pfam" id="PF00109">
    <property type="entry name" value="ketoacyl-synt"/>
    <property type="match status" value="1"/>
</dbReference>
<dbReference type="PANTHER" id="PTHR11712">
    <property type="entry name" value="POLYKETIDE SYNTHASE-RELATED"/>
    <property type="match status" value="1"/>
</dbReference>
<proteinExistence type="inferred from homology"/>
<keyword evidence="7" id="KW-0276">Fatty acid metabolism</keyword>
<keyword evidence="19" id="KW-1185">Reference proteome</keyword>
<evidence type="ECO:0000256" key="2">
    <source>
        <dbReference type="ARBA" id="ARBA00008467"/>
    </source>
</evidence>
<keyword evidence="5 14" id="KW-0444">Lipid biosynthesis</keyword>
<comment type="catalytic activity">
    <reaction evidence="13 14">
        <text>a fatty acyl-[ACP] + malonyl-[ACP] + H(+) = a 3-oxoacyl-[ACP] + holo-[ACP] + CO2</text>
        <dbReference type="Rhea" id="RHEA:22836"/>
        <dbReference type="Rhea" id="RHEA-COMP:9623"/>
        <dbReference type="Rhea" id="RHEA-COMP:9685"/>
        <dbReference type="Rhea" id="RHEA-COMP:9916"/>
        <dbReference type="Rhea" id="RHEA-COMP:14125"/>
        <dbReference type="ChEBI" id="CHEBI:15378"/>
        <dbReference type="ChEBI" id="CHEBI:16526"/>
        <dbReference type="ChEBI" id="CHEBI:64479"/>
        <dbReference type="ChEBI" id="CHEBI:78449"/>
        <dbReference type="ChEBI" id="CHEBI:78776"/>
        <dbReference type="ChEBI" id="CHEBI:138651"/>
    </reaction>
</comment>